<proteinExistence type="predicted"/>
<sequence>MLLPLSEASVSFCFLSTAAVMSANSLSCSRMALQIAFNAAVMSKM</sequence>
<gene>
    <name evidence="1" type="ORF">MCM2015_pMC1_36</name>
</gene>
<evidence type="ECO:0000313" key="1">
    <source>
        <dbReference type="EMBL" id="CVK35477.1"/>
    </source>
</evidence>
<accession>A0A1A7GDA1</accession>
<name>A0A1A7GDA1_9ZZZZ</name>
<geneLocation type="plasmid" evidence="1">
    <name>pMC1</name>
</geneLocation>
<dbReference type="EMBL" id="LT158601">
    <property type="protein sequence ID" value="CVK35477.1"/>
    <property type="molecule type" value="Genomic_DNA"/>
</dbReference>
<organism evidence="1">
    <name type="scientific">biofilter metagenome</name>
    <dbReference type="NCBI Taxonomy" id="1070537"/>
    <lineage>
        <taxon>unclassified sequences</taxon>
        <taxon>metagenomes</taxon>
        <taxon>ecological metagenomes</taxon>
    </lineage>
</organism>
<keyword evidence="1" id="KW-0614">Plasmid</keyword>
<protein>
    <submittedName>
        <fullName evidence="1">Uncharacterized protein</fullName>
    </submittedName>
</protein>
<dbReference type="AlphaFoldDB" id="A0A1A7GDA1"/>
<reference evidence="1" key="1">
    <citation type="journal article" date="2016" name="Sci. Rep.">
        <title>Genomics of high molecular weight plasmids isolated from an on-farm biopurification system.</title>
        <authorList>
            <person name="Martini M.C."/>
            <person name="Wibberg D."/>
            <person name="Lozano M."/>
            <person name="Torres Tejerizo G."/>
            <person name="Albicoro F.J."/>
            <person name="Jaenicke S."/>
            <person name="van Elsas J.D."/>
            <person name="Petroni A."/>
            <person name="Garcillan-Barcia M.P."/>
            <person name="de la Cruz F."/>
            <person name="Schluter A."/>
            <person name="Puhler A."/>
            <person name="Pistorio M."/>
            <person name="Lagares A."/>
            <person name="Del Papa M.F."/>
        </authorList>
    </citation>
    <scope>NUCLEOTIDE SEQUENCE</scope>
    <source>
        <plasmid evidence="1">pMC1</plasmid>
    </source>
</reference>